<evidence type="ECO:0000313" key="2">
    <source>
        <dbReference type="EMBL" id="SFR36706.1"/>
    </source>
</evidence>
<dbReference type="STRING" id="400055.SAMN04490243_1172"/>
<dbReference type="InterPro" id="IPR016181">
    <property type="entry name" value="Acyl_CoA_acyltransferase"/>
</dbReference>
<dbReference type="AlphaFoldDB" id="A0A1I6G3D9"/>
<dbReference type="GO" id="GO:0004343">
    <property type="term" value="F:glucosamine 6-phosphate N-acetyltransferase activity"/>
    <property type="evidence" value="ECO:0007669"/>
    <property type="project" value="TreeGrafter"/>
</dbReference>
<accession>A0A1I6G3D9</accession>
<dbReference type="OrthoDB" id="9796171at2"/>
<dbReference type="PANTHER" id="PTHR13355">
    <property type="entry name" value="GLUCOSAMINE 6-PHOSPHATE N-ACETYLTRANSFERASE"/>
    <property type="match status" value="1"/>
</dbReference>
<dbReference type="PROSITE" id="PS51186">
    <property type="entry name" value="GNAT"/>
    <property type="match status" value="1"/>
</dbReference>
<dbReference type="CDD" id="cd04301">
    <property type="entry name" value="NAT_SF"/>
    <property type="match status" value="1"/>
</dbReference>
<dbReference type="SUPFAM" id="SSF55729">
    <property type="entry name" value="Acyl-CoA N-acyltransferases (Nat)"/>
    <property type="match status" value="1"/>
</dbReference>
<name>A0A1I6G3D9_9FLAO</name>
<dbReference type="RefSeq" id="WP_092981425.1">
    <property type="nucleotide sequence ID" value="NZ_FOYQ01000001.1"/>
</dbReference>
<sequence>MEYKVAQFESLTPQEVYLILQLRAAVFVVEQECPYLDPDGKDQEALHVLGFDAGNLVAYTRILTPGKDGADCSIGRVVVDPQHRGAGSGRELMLKSMETAQEHLGCESIHLSAQGYLREFYESLEFHAYGEPYLEDDIPHIAMMRRY</sequence>
<dbReference type="PANTHER" id="PTHR13355:SF11">
    <property type="entry name" value="GLUCOSAMINE 6-PHOSPHATE N-ACETYLTRANSFERASE"/>
    <property type="match status" value="1"/>
</dbReference>
<feature type="domain" description="N-acetyltransferase" evidence="1">
    <location>
        <begin position="6"/>
        <end position="147"/>
    </location>
</feature>
<dbReference type="Gene3D" id="3.40.630.30">
    <property type="match status" value="1"/>
</dbReference>
<dbReference type="Pfam" id="PF13673">
    <property type="entry name" value="Acetyltransf_10"/>
    <property type="match status" value="1"/>
</dbReference>
<dbReference type="InterPro" id="IPR039143">
    <property type="entry name" value="GNPNAT1-like"/>
</dbReference>
<organism evidence="2 3">
    <name type="scientific">Robiginitalea myxolifaciens</name>
    <dbReference type="NCBI Taxonomy" id="400055"/>
    <lineage>
        <taxon>Bacteria</taxon>
        <taxon>Pseudomonadati</taxon>
        <taxon>Bacteroidota</taxon>
        <taxon>Flavobacteriia</taxon>
        <taxon>Flavobacteriales</taxon>
        <taxon>Flavobacteriaceae</taxon>
        <taxon>Robiginitalea</taxon>
    </lineage>
</organism>
<keyword evidence="3" id="KW-1185">Reference proteome</keyword>
<evidence type="ECO:0000313" key="3">
    <source>
        <dbReference type="Proteomes" id="UP000199534"/>
    </source>
</evidence>
<proteinExistence type="predicted"/>
<gene>
    <name evidence="2" type="ORF">SAMN04490243_1172</name>
</gene>
<evidence type="ECO:0000259" key="1">
    <source>
        <dbReference type="PROSITE" id="PS51186"/>
    </source>
</evidence>
<dbReference type="EMBL" id="FOYQ01000001">
    <property type="protein sequence ID" value="SFR36706.1"/>
    <property type="molecule type" value="Genomic_DNA"/>
</dbReference>
<reference evidence="2 3" key="1">
    <citation type="submission" date="2016-10" db="EMBL/GenBank/DDBJ databases">
        <authorList>
            <person name="de Groot N.N."/>
        </authorList>
    </citation>
    <scope>NUCLEOTIDE SEQUENCE [LARGE SCALE GENOMIC DNA]</scope>
    <source>
        <strain evidence="2 3">DSM 21019</strain>
    </source>
</reference>
<dbReference type="InterPro" id="IPR000182">
    <property type="entry name" value="GNAT_dom"/>
</dbReference>
<protein>
    <submittedName>
        <fullName evidence="2">ElaA protein</fullName>
    </submittedName>
</protein>
<dbReference type="Proteomes" id="UP000199534">
    <property type="component" value="Unassembled WGS sequence"/>
</dbReference>